<dbReference type="EMBL" id="JAIXNE010000004">
    <property type="protein sequence ID" value="MCA6077522.1"/>
    <property type="molecule type" value="Genomic_DNA"/>
</dbReference>
<evidence type="ECO:0000259" key="6">
    <source>
        <dbReference type="Pfam" id="PF13632"/>
    </source>
</evidence>
<keyword evidence="2 8" id="KW-0328">Glycosyltransferase</keyword>
<dbReference type="PANTHER" id="PTHR43630:SF1">
    <property type="entry name" value="POLY-BETA-1,6-N-ACETYL-D-GLUCOSAMINE SYNTHASE"/>
    <property type="match status" value="1"/>
</dbReference>
<comment type="similarity">
    <text evidence="1">Belongs to the glycosyltransferase 2 family.</text>
</comment>
<keyword evidence="10" id="KW-1185">Reference proteome</keyword>
<evidence type="ECO:0000256" key="4">
    <source>
        <dbReference type="SAM" id="Phobius"/>
    </source>
</evidence>
<organism evidence="8 10">
    <name type="scientific">Fulvivirga sedimenti</name>
    <dbReference type="NCBI Taxonomy" id="2879465"/>
    <lineage>
        <taxon>Bacteria</taxon>
        <taxon>Pseudomonadati</taxon>
        <taxon>Bacteroidota</taxon>
        <taxon>Cytophagia</taxon>
        <taxon>Cytophagales</taxon>
        <taxon>Fulvivirgaceae</taxon>
        <taxon>Fulvivirga</taxon>
    </lineage>
</organism>
<dbReference type="InterPro" id="IPR029044">
    <property type="entry name" value="Nucleotide-diphossugar_trans"/>
</dbReference>
<protein>
    <submittedName>
        <fullName evidence="8">Glycosyltransferase</fullName>
        <ecNumber evidence="8">2.4.-.-</ecNumber>
    </submittedName>
</protein>
<evidence type="ECO:0000313" key="9">
    <source>
        <dbReference type="EMBL" id="MCA6077522.1"/>
    </source>
</evidence>
<feature type="transmembrane region" description="Helical" evidence="4">
    <location>
        <begin position="321"/>
        <end position="341"/>
    </location>
</feature>
<proteinExistence type="inferred from homology"/>
<sequence length="353" mass="39630">MGILCLAILQDILLYFLFKPYKPGTTDPVSLPYVSVLLAMRDEEENVDRCLNAIRNLDYPKGKIEILVGDDDSSDKTLELLRKHEMEDDRIQVISVREELGLARGKANVLAHLINKAAGSVFLITDADVECNPAWAKTMVGNIPEKVGVINGLTGVSGNIFQHYEWLQAQGMLHVLQRFIPITGIGNNMLVTREAYMATGGFETIAFSVTEDFALTRRVLEEGFSLSSRLCNKARGTTLARNDIGSLLSQRKRWMQGAVRMPVFIVFLLLVRALYYPAIISAFILFPKIAAVAFLVKTLFQAGLIRAVNRESGRKLMVFPLMMYELYAFLISWAEIIAYLIPGKVKWKGREFT</sequence>
<dbReference type="AlphaFoldDB" id="A0A9X1HU05"/>
<feature type="domain" description="Glycosyltransferase 2-like" evidence="6">
    <location>
        <begin position="181"/>
        <end position="324"/>
    </location>
</feature>
<keyword evidence="3 8" id="KW-0808">Transferase</keyword>
<keyword evidence="4" id="KW-0472">Membrane</keyword>
<comment type="caution">
    <text evidence="8">The sequence shown here is derived from an EMBL/GenBank/DDBJ whole genome shotgun (WGS) entry which is preliminary data.</text>
</comment>
<dbReference type="EMBL" id="JAIXNE010000003">
    <property type="protein sequence ID" value="MCA6076394.1"/>
    <property type="molecule type" value="Genomic_DNA"/>
</dbReference>
<gene>
    <name evidence="7" type="ORF">LDX50_10075</name>
    <name evidence="8" type="ORF">LDX50_16045</name>
    <name evidence="9" type="ORF">LDX50_21765</name>
</gene>
<dbReference type="Gene3D" id="3.90.550.10">
    <property type="entry name" value="Spore Coat Polysaccharide Biosynthesis Protein SpsA, Chain A"/>
    <property type="match status" value="1"/>
</dbReference>
<evidence type="ECO:0000313" key="7">
    <source>
        <dbReference type="EMBL" id="MCA6075217.1"/>
    </source>
</evidence>
<dbReference type="EMBL" id="JAIXNE010000002">
    <property type="protein sequence ID" value="MCA6075217.1"/>
    <property type="molecule type" value="Genomic_DNA"/>
</dbReference>
<evidence type="ECO:0000256" key="1">
    <source>
        <dbReference type="ARBA" id="ARBA00006739"/>
    </source>
</evidence>
<reference evidence="8" key="1">
    <citation type="submission" date="2021-09" db="EMBL/GenBank/DDBJ databases">
        <title>Fulvivirga sp. isolated from coastal sediment.</title>
        <authorList>
            <person name="Yu H."/>
        </authorList>
    </citation>
    <scope>NUCLEOTIDE SEQUENCE</scope>
    <source>
        <strain evidence="8">1062</strain>
    </source>
</reference>
<dbReference type="GO" id="GO:0016757">
    <property type="term" value="F:glycosyltransferase activity"/>
    <property type="evidence" value="ECO:0007669"/>
    <property type="project" value="UniProtKB-KW"/>
</dbReference>
<dbReference type="Pfam" id="PF00535">
    <property type="entry name" value="Glycos_transf_2"/>
    <property type="match status" value="1"/>
</dbReference>
<dbReference type="InterPro" id="IPR001173">
    <property type="entry name" value="Glyco_trans_2-like"/>
</dbReference>
<evidence type="ECO:0000259" key="5">
    <source>
        <dbReference type="Pfam" id="PF00535"/>
    </source>
</evidence>
<dbReference type="SUPFAM" id="SSF53448">
    <property type="entry name" value="Nucleotide-diphospho-sugar transferases"/>
    <property type="match status" value="1"/>
</dbReference>
<keyword evidence="4" id="KW-0812">Transmembrane</keyword>
<dbReference type="RefSeq" id="WP_225698321.1">
    <property type="nucleotide sequence ID" value="NZ_JAIXNE010000002.1"/>
</dbReference>
<evidence type="ECO:0000313" key="8">
    <source>
        <dbReference type="EMBL" id="MCA6076394.1"/>
    </source>
</evidence>
<dbReference type="EC" id="2.4.-.-" evidence="8"/>
<evidence type="ECO:0000256" key="3">
    <source>
        <dbReference type="ARBA" id="ARBA00022679"/>
    </source>
</evidence>
<feature type="transmembrane region" description="Helical" evidence="4">
    <location>
        <begin position="281"/>
        <end position="300"/>
    </location>
</feature>
<evidence type="ECO:0000256" key="2">
    <source>
        <dbReference type="ARBA" id="ARBA00022676"/>
    </source>
</evidence>
<name>A0A9X1HU05_9BACT</name>
<feature type="domain" description="Glycosyltransferase 2-like" evidence="5">
    <location>
        <begin position="35"/>
        <end position="169"/>
    </location>
</feature>
<dbReference type="Pfam" id="PF13632">
    <property type="entry name" value="Glyco_trans_2_3"/>
    <property type="match status" value="1"/>
</dbReference>
<keyword evidence="4" id="KW-1133">Transmembrane helix</keyword>
<dbReference type="PANTHER" id="PTHR43630">
    <property type="entry name" value="POLY-BETA-1,6-N-ACETYL-D-GLUCOSAMINE SYNTHASE"/>
    <property type="match status" value="1"/>
</dbReference>
<accession>A0A9X1HU05</accession>
<dbReference type="Proteomes" id="UP001139409">
    <property type="component" value="Unassembled WGS sequence"/>
</dbReference>
<evidence type="ECO:0000313" key="10">
    <source>
        <dbReference type="Proteomes" id="UP001139409"/>
    </source>
</evidence>